<gene>
    <name evidence="5" type="ORF">H7344_02220</name>
</gene>
<evidence type="ECO:0000313" key="6">
    <source>
        <dbReference type="Proteomes" id="UP000604001"/>
    </source>
</evidence>
<dbReference type="InterPro" id="IPR002509">
    <property type="entry name" value="NODB_dom"/>
</dbReference>
<dbReference type="PROSITE" id="PS51677">
    <property type="entry name" value="NODB"/>
    <property type="match status" value="1"/>
</dbReference>
<dbReference type="Proteomes" id="UP000604001">
    <property type="component" value="Unassembled WGS sequence"/>
</dbReference>
<dbReference type="PANTHER" id="PTHR10587:SF133">
    <property type="entry name" value="CHITIN DEACETYLASE 1-RELATED"/>
    <property type="match status" value="1"/>
</dbReference>
<evidence type="ECO:0000256" key="2">
    <source>
        <dbReference type="ARBA" id="ARBA00022801"/>
    </source>
</evidence>
<dbReference type="CDD" id="cd10917">
    <property type="entry name" value="CE4_NodB_like_6s_7s"/>
    <property type="match status" value="1"/>
</dbReference>
<proteinExistence type="predicted"/>
<feature type="transmembrane region" description="Helical" evidence="3">
    <location>
        <begin position="35"/>
        <end position="53"/>
    </location>
</feature>
<dbReference type="Gene3D" id="3.20.20.370">
    <property type="entry name" value="Glycoside hydrolase/deacetylase"/>
    <property type="match status" value="1"/>
</dbReference>
<feature type="transmembrane region" description="Helical" evidence="3">
    <location>
        <begin position="65"/>
        <end position="84"/>
    </location>
</feature>
<name>A0ABR6U484_9ACTN</name>
<dbReference type="InterPro" id="IPR050248">
    <property type="entry name" value="Polysacc_deacetylase_ArnD"/>
</dbReference>
<protein>
    <submittedName>
        <fullName evidence="5">Polysaccharide deacetylase family protein</fullName>
    </submittedName>
</protein>
<dbReference type="EMBL" id="JACMYC010000001">
    <property type="protein sequence ID" value="MBC2959110.1"/>
    <property type="molecule type" value="Genomic_DNA"/>
</dbReference>
<dbReference type="RefSeq" id="WP_186344364.1">
    <property type="nucleotide sequence ID" value="NZ_BMMR01000001.1"/>
</dbReference>
<dbReference type="SUPFAM" id="SSF88713">
    <property type="entry name" value="Glycoside hydrolase/deacetylase"/>
    <property type="match status" value="1"/>
</dbReference>
<comment type="caution">
    <text evidence="5">The sequence shown here is derived from an EMBL/GenBank/DDBJ whole genome shotgun (WGS) entry which is preliminary data.</text>
</comment>
<dbReference type="Pfam" id="PF01522">
    <property type="entry name" value="Polysacc_deac_1"/>
    <property type="match status" value="1"/>
</dbReference>
<keyword evidence="2" id="KW-0378">Hydrolase</keyword>
<keyword evidence="3" id="KW-0812">Transmembrane</keyword>
<dbReference type="PANTHER" id="PTHR10587">
    <property type="entry name" value="GLYCOSYL TRANSFERASE-RELATED"/>
    <property type="match status" value="1"/>
</dbReference>
<keyword evidence="6" id="KW-1185">Reference proteome</keyword>
<evidence type="ECO:0000259" key="4">
    <source>
        <dbReference type="PROSITE" id="PS51677"/>
    </source>
</evidence>
<dbReference type="InterPro" id="IPR011330">
    <property type="entry name" value="Glyco_hydro/deAcase_b/a-brl"/>
</dbReference>
<accession>A0ABR6U484</accession>
<reference evidence="5 6" key="1">
    <citation type="submission" date="2020-08" db="EMBL/GenBank/DDBJ databases">
        <title>novel species in genus Nocardioides.</title>
        <authorList>
            <person name="Zhang G."/>
        </authorList>
    </citation>
    <scope>NUCLEOTIDE SEQUENCE [LARGE SCALE GENOMIC DNA]</scope>
    <source>
        <strain evidence="5 6">SC8A-24</strain>
    </source>
</reference>
<evidence type="ECO:0000256" key="1">
    <source>
        <dbReference type="ARBA" id="ARBA00022723"/>
    </source>
</evidence>
<keyword evidence="1" id="KW-0479">Metal-binding</keyword>
<feature type="domain" description="NodB homology" evidence="4">
    <location>
        <begin position="114"/>
        <end position="300"/>
    </location>
</feature>
<keyword evidence="3" id="KW-0472">Membrane</keyword>
<sequence length="323" mass="34668">MSVAVPTSVDGGLGGGGAVGAAGAGAAAASGAPDWLVWLLIGFTVLMLTWLIWRVGKRGGKRAPLTLAVVLLVGVGAVVLTRPAPETAAAVDRQAATAAQEAAARGKVAAGSEGMVGLSFDDGPSPEVTPAILRILRQQGVRATFFLQGTEVKKHPDLVRAIQRDGHVIGNHSYNHPDFSTLTYDQARQSIEWTNNLIERVTGERPTLFRYPFGNSNPETDRAVRDLGMWDVLWHWSEPGTGDFECPGWKEVERYAINQLADQAIILLHDGNDVIGCGEKQLKYLDRLIRTARQAGYDFGTIATADGPSHINQDSWVQVVAPE</sequence>
<keyword evidence="3" id="KW-1133">Transmembrane helix</keyword>
<organism evidence="5 6">
    <name type="scientific">Nocardioides deserti</name>
    <dbReference type="NCBI Taxonomy" id="1588644"/>
    <lineage>
        <taxon>Bacteria</taxon>
        <taxon>Bacillati</taxon>
        <taxon>Actinomycetota</taxon>
        <taxon>Actinomycetes</taxon>
        <taxon>Propionibacteriales</taxon>
        <taxon>Nocardioidaceae</taxon>
        <taxon>Nocardioides</taxon>
    </lineage>
</organism>
<evidence type="ECO:0000313" key="5">
    <source>
        <dbReference type="EMBL" id="MBC2959110.1"/>
    </source>
</evidence>
<evidence type="ECO:0000256" key="3">
    <source>
        <dbReference type="SAM" id="Phobius"/>
    </source>
</evidence>